<evidence type="ECO:0000313" key="3">
    <source>
        <dbReference type="Proteomes" id="UP000605848"/>
    </source>
</evidence>
<feature type="transmembrane region" description="Helical" evidence="1">
    <location>
        <begin position="153"/>
        <end position="174"/>
    </location>
</feature>
<feature type="transmembrane region" description="Helical" evidence="1">
    <location>
        <begin position="70"/>
        <end position="91"/>
    </location>
</feature>
<evidence type="ECO:0000313" key="2">
    <source>
        <dbReference type="EMBL" id="MBL0407654.1"/>
    </source>
</evidence>
<organism evidence="2 3">
    <name type="scientific">Microvirga aerilata</name>
    <dbReference type="NCBI Taxonomy" id="670292"/>
    <lineage>
        <taxon>Bacteria</taxon>
        <taxon>Pseudomonadati</taxon>
        <taxon>Pseudomonadota</taxon>
        <taxon>Alphaproteobacteria</taxon>
        <taxon>Hyphomicrobiales</taxon>
        <taxon>Methylobacteriaceae</taxon>
        <taxon>Microvirga</taxon>
    </lineage>
</organism>
<sequence length="270" mass="30303">MRTYVYLLQQQLSAEAEAWQHPLWVSWLIILVPILLVLPTAVLAVLAFLSPDLARPLFTWITAEDSLIEWLQFSFIGLSAWAAWRIGLTLLPSQERRAGILYIVIALVAVFIAGEEISWGQRLIGWGTPTEWAAINEQGETTIHNVGIIRRSFLLMLFMASMYGAFVPLAQAAFGNGQTRTPLSLLFVPPVSVVPAFLLMFGYRLVRMTIWEHPNFLIVKFAESVEAAFYFGALAFLLLNLHRLRKAQQSPALGSRAPEVNDPKVEGIRL</sequence>
<feature type="transmembrane region" description="Helical" evidence="1">
    <location>
        <begin position="24"/>
        <end position="49"/>
    </location>
</feature>
<dbReference type="Proteomes" id="UP000605848">
    <property type="component" value="Unassembled WGS sequence"/>
</dbReference>
<proteinExistence type="predicted"/>
<protein>
    <submittedName>
        <fullName evidence="2">Uncharacterized protein</fullName>
    </submittedName>
</protein>
<comment type="caution">
    <text evidence="2">The sequence shown here is derived from an EMBL/GenBank/DDBJ whole genome shotgun (WGS) entry which is preliminary data.</text>
</comment>
<feature type="transmembrane region" description="Helical" evidence="1">
    <location>
        <begin position="97"/>
        <end position="114"/>
    </location>
</feature>
<reference evidence="2" key="1">
    <citation type="submission" date="2021-01" db="EMBL/GenBank/DDBJ databases">
        <title>Microvirga sp.</title>
        <authorList>
            <person name="Kim M.K."/>
        </authorList>
    </citation>
    <scope>NUCLEOTIDE SEQUENCE</scope>
    <source>
        <strain evidence="2">5420S-16</strain>
    </source>
</reference>
<keyword evidence="1" id="KW-0812">Transmembrane</keyword>
<keyword evidence="1" id="KW-1133">Transmembrane helix</keyword>
<accession>A0A937D0D9</accession>
<dbReference type="RefSeq" id="WP_202065091.1">
    <property type="nucleotide sequence ID" value="NZ_JAEQMY010000099.1"/>
</dbReference>
<feature type="transmembrane region" description="Helical" evidence="1">
    <location>
        <begin position="218"/>
        <end position="239"/>
    </location>
</feature>
<keyword evidence="3" id="KW-1185">Reference proteome</keyword>
<gene>
    <name evidence="2" type="ORF">JKG68_27450</name>
</gene>
<feature type="transmembrane region" description="Helical" evidence="1">
    <location>
        <begin position="186"/>
        <end position="206"/>
    </location>
</feature>
<dbReference type="EMBL" id="JAEQMY010000099">
    <property type="protein sequence ID" value="MBL0407654.1"/>
    <property type="molecule type" value="Genomic_DNA"/>
</dbReference>
<evidence type="ECO:0000256" key="1">
    <source>
        <dbReference type="SAM" id="Phobius"/>
    </source>
</evidence>
<dbReference type="AlphaFoldDB" id="A0A937D0D9"/>
<name>A0A937D0D9_9HYPH</name>
<keyword evidence="1" id="KW-0472">Membrane</keyword>